<proteinExistence type="predicted"/>
<sequence length="86" mass="9498">MSQRDSLQRPYGNHQRMESPQEAQTPGGEGNPDKGEFSHYQSYRKTSEPEKPYSGSFISQGVDQPNPSVASHHSGTSRSVAKSHHS</sequence>
<evidence type="ECO:0000256" key="1">
    <source>
        <dbReference type="SAM" id="MobiDB-lite"/>
    </source>
</evidence>
<comment type="caution">
    <text evidence="2">The sequence shown here is derived from an EMBL/GenBank/DDBJ whole genome shotgun (WGS) entry which is preliminary data.</text>
</comment>
<dbReference type="EMBL" id="AVOT02001754">
    <property type="protein sequence ID" value="MBW0468037.1"/>
    <property type="molecule type" value="Genomic_DNA"/>
</dbReference>
<dbReference type="Proteomes" id="UP000765509">
    <property type="component" value="Unassembled WGS sequence"/>
</dbReference>
<reference evidence="2" key="1">
    <citation type="submission" date="2021-03" db="EMBL/GenBank/DDBJ databases">
        <title>Draft genome sequence of rust myrtle Austropuccinia psidii MF-1, a brazilian biotype.</title>
        <authorList>
            <person name="Quecine M.C."/>
            <person name="Pachon D.M.R."/>
            <person name="Bonatelli M.L."/>
            <person name="Correr F.H."/>
            <person name="Franceschini L.M."/>
            <person name="Leite T.F."/>
            <person name="Margarido G.R.A."/>
            <person name="Almeida C.A."/>
            <person name="Ferrarezi J.A."/>
            <person name="Labate C.A."/>
        </authorList>
    </citation>
    <scope>NUCLEOTIDE SEQUENCE</scope>
    <source>
        <strain evidence="2">MF-1</strain>
    </source>
</reference>
<dbReference type="AlphaFoldDB" id="A0A9Q3BMJ5"/>
<feature type="compositionally biased region" description="Polar residues" evidence="1">
    <location>
        <begin position="56"/>
        <end position="80"/>
    </location>
</feature>
<evidence type="ECO:0000313" key="2">
    <source>
        <dbReference type="EMBL" id="MBW0468037.1"/>
    </source>
</evidence>
<keyword evidence="3" id="KW-1185">Reference proteome</keyword>
<organism evidence="2 3">
    <name type="scientific">Austropuccinia psidii MF-1</name>
    <dbReference type="NCBI Taxonomy" id="1389203"/>
    <lineage>
        <taxon>Eukaryota</taxon>
        <taxon>Fungi</taxon>
        <taxon>Dikarya</taxon>
        <taxon>Basidiomycota</taxon>
        <taxon>Pucciniomycotina</taxon>
        <taxon>Pucciniomycetes</taxon>
        <taxon>Pucciniales</taxon>
        <taxon>Sphaerophragmiaceae</taxon>
        <taxon>Austropuccinia</taxon>
    </lineage>
</organism>
<gene>
    <name evidence="2" type="ORF">O181_007752</name>
</gene>
<protein>
    <submittedName>
        <fullName evidence="2">Uncharacterized protein</fullName>
    </submittedName>
</protein>
<evidence type="ECO:0000313" key="3">
    <source>
        <dbReference type="Proteomes" id="UP000765509"/>
    </source>
</evidence>
<feature type="region of interest" description="Disordered" evidence="1">
    <location>
        <begin position="1"/>
        <end position="86"/>
    </location>
</feature>
<name>A0A9Q3BMJ5_9BASI</name>
<accession>A0A9Q3BMJ5</accession>